<dbReference type="RefSeq" id="WP_354434486.1">
    <property type="nucleotide sequence ID" value="NZ_JBEPLY010000008.1"/>
</dbReference>
<dbReference type="InterPro" id="IPR011663">
    <property type="entry name" value="UTRA"/>
</dbReference>
<dbReference type="SUPFAM" id="SSF46785">
    <property type="entry name" value="Winged helix' DNA-binding domain"/>
    <property type="match status" value="1"/>
</dbReference>
<dbReference type="Gene3D" id="3.40.1410.10">
    <property type="entry name" value="Chorismate lyase-like"/>
    <property type="match status" value="1"/>
</dbReference>
<protein>
    <submittedName>
        <fullName evidence="5">GntR family transcriptional regulator</fullName>
    </submittedName>
</protein>
<proteinExistence type="predicted"/>
<dbReference type="PROSITE" id="PS50949">
    <property type="entry name" value="HTH_GNTR"/>
    <property type="match status" value="1"/>
</dbReference>
<sequence>MNMQEPFKDIDLAGDGPLYRRLKAAIATVIARGDLESGAALPPERDLAELLGVSRVTVRRAIAELTSEGVLTRRHGAGTFVALPIDRIEQPLKRLTSFTEDMMARGLKPRSRWLERGLFPASPEEADTFGIAPGTEVARLSRIRFGSNRPMALEHTSLPGDIMDAPEAVGPSLYAALAERGIRPERANERITACVLNDEQADLLGVPSGSPALTILRTGFDAAGRVIEMTRSYYRSDIYDLVAELTFSNDE</sequence>
<dbReference type="Gene3D" id="1.10.10.10">
    <property type="entry name" value="Winged helix-like DNA-binding domain superfamily/Winged helix DNA-binding domain"/>
    <property type="match status" value="1"/>
</dbReference>
<keyword evidence="6" id="KW-1185">Reference proteome</keyword>
<dbReference type="SMART" id="SM00866">
    <property type="entry name" value="UTRA"/>
    <property type="match status" value="1"/>
</dbReference>
<dbReference type="InterPro" id="IPR001034">
    <property type="entry name" value="DeoR_HTH"/>
</dbReference>
<dbReference type="Proteomes" id="UP001549164">
    <property type="component" value="Unassembled WGS sequence"/>
</dbReference>
<evidence type="ECO:0000256" key="2">
    <source>
        <dbReference type="ARBA" id="ARBA00023125"/>
    </source>
</evidence>
<dbReference type="PRINTS" id="PR00037">
    <property type="entry name" value="HTHLACR"/>
</dbReference>
<dbReference type="PANTHER" id="PTHR44846">
    <property type="entry name" value="MANNOSYL-D-GLYCERATE TRANSPORT/METABOLISM SYSTEM REPRESSOR MNGR-RELATED"/>
    <property type="match status" value="1"/>
</dbReference>
<organism evidence="5 6">
    <name type="scientific">Martelella mangrovi</name>
    <dbReference type="NCBI Taxonomy" id="1397477"/>
    <lineage>
        <taxon>Bacteria</taxon>
        <taxon>Pseudomonadati</taxon>
        <taxon>Pseudomonadota</taxon>
        <taxon>Alphaproteobacteria</taxon>
        <taxon>Hyphomicrobiales</taxon>
        <taxon>Aurantimonadaceae</taxon>
        <taxon>Martelella</taxon>
    </lineage>
</organism>
<dbReference type="InterPro" id="IPR036388">
    <property type="entry name" value="WH-like_DNA-bd_sf"/>
</dbReference>
<keyword evidence="3" id="KW-0804">Transcription</keyword>
<dbReference type="SUPFAM" id="SSF64288">
    <property type="entry name" value="Chorismate lyase-like"/>
    <property type="match status" value="1"/>
</dbReference>
<dbReference type="InterPro" id="IPR028978">
    <property type="entry name" value="Chorismate_lyase_/UTRA_dom_sf"/>
</dbReference>
<dbReference type="InterPro" id="IPR050679">
    <property type="entry name" value="Bact_HTH_transcr_reg"/>
</dbReference>
<dbReference type="InterPro" id="IPR036390">
    <property type="entry name" value="WH_DNA-bd_sf"/>
</dbReference>
<dbReference type="Pfam" id="PF07702">
    <property type="entry name" value="UTRA"/>
    <property type="match status" value="1"/>
</dbReference>
<feature type="domain" description="HTH gntR-type" evidence="4">
    <location>
        <begin position="16"/>
        <end position="84"/>
    </location>
</feature>
<dbReference type="PANTHER" id="PTHR44846:SF1">
    <property type="entry name" value="MANNOSYL-D-GLYCERATE TRANSPORT_METABOLISM SYSTEM REPRESSOR MNGR-RELATED"/>
    <property type="match status" value="1"/>
</dbReference>
<dbReference type="SMART" id="SM00345">
    <property type="entry name" value="HTH_GNTR"/>
    <property type="match status" value="1"/>
</dbReference>
<keyword evidence="1" id="KW-0805">Transcription regulation</keyword>
<evidence type="ECO:0000313" key="6">
    <source>
        <dbReference type="Proteomes" id="UP001549164"/>
    </source>
</evidence>
<dbReference type="PRINTS" id="PR00035">
    <property type="entry name" value="HTHGNTR"/>
</dbReference>
<gene>
    <name evidence="5" type="ORF">ABID12_002525</name>
</gene>
<evidence type="ECO:0000259" key="4">
    <source>
        <dbReference type="PROSITE" id="PS50949"/>
    </source>
</evidence>
<evidence type="ECO:0000256" key="3">
    <source>
        <dbReference type="ARBA" id="ARBA00023163"/>
    </source>
</evidence>
<keyword evidence="2" id="KW-0238">DNA-binding</keyword>
<dbReference type="CDD" id="cd07377">
    <property type="entry name" value="WHTH_GntR"/>
    <property type="match status" value="1"/>
</dbReference>
<accession>A0ABV2ICD0</accession>
<reference evidence="5 6" key="1">
    <citation type="submission" date="2024-06" db="EMBL/GenBank/DDBJ databases">
        <title>Genomic Encyclopedia of Type Strains, Phase IV (KMG-IV): sequencing the most valuable type-strain genomes for metagenomic binning, comparative biology and taxonomic classification.</title>
        <authorList>
            <person name="Goeker M."/>
        </authorList>
    </citation>
    <scope>NUCLEOTIDE SEQUENCE [LARGE SCALE GENOMIC DNA]</scope>
    <source>
        <strain evidence="5 6">DSM 28102</strain>
    </source>
</reference>
<comment type="caution">
    <text evidence="5">The sequence shown here is derived from an EMBL/GenBank/DDBJ whole genome shotgun (WGS) entry which is preliminary data.</text>
</comment>
<dbReference type="EMBL" id="JBEPLY010000008">
    <property type="protein sequence ID" value="MET3600575.1"/>
    <property type="molecule type" value="Genomic_DNA"/>
</dbReference>
<dbReference type="InterPro" id="IPR000524">
    <property type="entry name" value="Tscrpt_reg_HTH_GntR"/>
</dbReference>
<evidence type="ECO:0000313" key="5">
    <source>
        <dbReference type="EMBL" id="MET3600575.1"/>
    </source>
</evidence>
<dbReference type="Pfam" id="PF00392">
    <property type="entry name" value="GntR"/>
    <property type="match status" value="1"/>
</dbReference>
<name>A0ABV2ICD0_9HYPH</name>
<evidence type="ECO:0000256" key="1">
    <source>
        <dbReference type="ARBA" id="ARBA00023015"/>
    </source>
</evidence>